<dbReference type="AlphaFoldDB" id="A0A0M4SCA6"/>
<evidence type="ECO:0000313" key="1">
    <source>
        <dbReference type="EMBL" id="ALF17150.1"/>
    </source>
</evidence>
<evidence type="ECO:0000313" key="2">
    <source>
        <dbReference type="EMBL" id="PIM93228.1"/>
    </source>
</evidence>
<dbReference type="OrthoDB" id="2730767at2"/>
<sequence>MIDKKAKRLFLKYMENKLSLNVEEVGYIKEKGLLREDIAITKKEFIDNLQKILEKISLEEVSNAFLYSLSTRDLDYRYILASYIYARAWLKYDKGKEYQVPKEISVTFFNWVKYCSGGIWGEIAKPYFYLSEFLNMEKKIPKEEDYQILKEILSFADNFDETKTATMLRNELAKEKLFPSNKDEVTGLLEALGICGILETKEHKGFWNSFTPMFERDSGDLRQYFSYPFHWWKGKDRVNYENVKNIFKITV</sequence>
<dbReference type="Proteomes" id="UP000063147">
    <property type="component" value="Chromosome"/>
</dbReference>
<name>A0A0M4SCA6_9FUSO</name>
<protein>
    <submittedName>
        <fullName evidence="1">Uncharacterized protein</fullName>
    </submittedName>
</protein>
<reference evidence="1 3" key="1">
    <citation type="submission" date="2015-09" db="EMBL/GenBank/DDBJ databases">
        <authorList>
            <person name="Jackson K.R."/>
            <person name="Lunt B.L."/>
            <person name="Fisher J.N.B."/>
            <person name="Gardner A.V."/>
            <person name="Bailey M.E."/>
            <person name="Deus L.M."/>
            <person name="Earl A.S."/>
            <person name="Gibby P.D."/>
            <person name="Hartmann K.A."/>
            <person name="Liu J.E."/>
            <person name="Manci A.M."/>
            <person name="Nielsen D.A."/>
            <person name="Solomon M.B."/>
            <person name="Breakwell D.P."/>
            <person name="Burnett S.H."/>
            <person name="Grose J.H."/>
        </authorList>
    </citation>
    <scope>NUCLEOTIDE SEQUENCE [LARGE SCALE GENOMIC DNA]</scope>
    <source>
        <strain evidence="1 3">KCOM 1279</strain>
    </source>
</reference>
<dbReference type="RefSeq" id="WP_060675780.1">
    <property type="nucleotide sequence ID" value="NZ_CP012713.1"/>
</dbReference>
<reference evidence="2 4" key="2">
    <citation type="submission" date="2017-08" db="EMBL/GenBank/DDBJ databases">
        <title>Analysis of Fusobacterium persistence and antibiotic response in human colorectal.</title>
        <authorList>
            <person name="Bullman S."/>
        </authorList>
    </citation>
    <scope>NUCLEOTIDE SEQUENCE [LARGE SCALE GENOMIC DNA]</scope>
    <source>
        <strain evidence="2 4">P2_CP</strain>
    </source>
</reference>
<organism evidence="1">
    <name type="scientific">Fusobacterium animalis</name>
    <dbReference type="NCBI Taxonomy" id="76859"/>
    <lineage>
        <taxon>Bacteria</taxon>
        <taxon>Fusobacteriati</taxon>
        <taxon>Fusobacteriota</taxon>
        <taxon>Fusobacteriia</taxon>
        <taxon>Fusobacteriales</taxon>
        <taxon>Fusobacteriaceae</taxon>
        <taxon>Fusobacterium</taxon>
    </lineage>
</organism>
<dbReference type="Proteomes" id="UP000230719">
    <property type="component" value="Unassembled WGS sequence"/>
</dbReference>
<dbReference type="PATRIC" id="fig|76859.3.peg.537"/>
<evidence type="ECO:0000313" key="3">
    <source>
        <dbReference type="Proteomes" id="UP000063147"/>
    </source>
</evidence>
<proteinExistence type="predicted"/>
<gene>
    <name evidence="2" type="ORF">CI114_02220</name>
    <name evidence="1" type="ORF">RN98_02735</name>
</gene>
<dbReference type="EMBL" id="NPND01000004">
    <property type="protein sequence ID" value="PIM93228.1"/>
    <property type="molecule type" value="Genomic_DNA"/>
</dbReference>
<evidence type="ECO:0000313" key="4">
    <source>
        <dbReference type="Proteomes" id="UP000230719"/>
    </source>
</evidence>
<dbReference type="EMBL" id="CP012713">
    <property type="protein sequence ID" value="ALF17150.1"/>
    <property type="molecule type" value="Genomic_DNA"/>
</dbReference>
<accession>A0A0M4SCA6</accession>